<dbReference type="SUPFAM" id="SSF55729">
    <property type="entry name" value="Acyl-CoA N-acyltransferases (Nat)"/>
    <property type="match status" value="1"/>
</dbReference>
<comment type="caution">
    <text evidence="4">The sequence shown here is derived from an EMBL/GenBank/DDBJ whole genome shotgun (WGS) entry which is preliminary data.</text>
</comment>
<dbReference type="AlphaFoldDB" id="A0A167JB39"/>
<reference evidence="4 5" key="1">
    <citation type="submission" date="2016-02" db="EMBL/GenBank/DDBJ databases">
        <title>Ulvibacter sp. LPB0005, isolated from Thais luteostoma.</title>
        <authorList>
            <person name="Shin S.-K."/>
            <person name="Yi H."/>
        </authorList>
    </citation>
    <scope>NUCLEOTIDE SEQUENCE [LARGE SCALE GENOMIC DNA]</scope>
    <source>
        <strain evidence="4 5">LPB0005</strain>
    </source>
</reference>
<dbReference type="InterPro" id="IPR050832">
    <property type="entry name" value="Bact_Acetyltransf"/>
</dbReference>
<dbReference type="Proteomes" id="UP000077013">
    <property type="component" value="Unassembled WGS sequence"/>
</dbReference>
<evidence type="ECO:0000259" key="3">
    <source>
        <dbReference type="PROSITE" id="PS51186"/>
    </source>
</evidence>
<dbReference type="PANTHER" id="PTHR43877">
    <property type="entry name" value="AMINOALKYLPHOSPHONATE N-ACETYLTRANSFERASE-RELATED-RELATED"/>
    <property type="match status" value="1"/>
</dbReference>
<dbReference type="InterPro" id="IPR016181">
    <property type="entry name" value="Acyl_CoA_acyltransferase"/>
</dbReference>
<evidence type="ECO:0000256" key="1">
    <source>
        <dbReference type="ARBA" id="ARBA00022679"/>
    </source>
</evidence>
<dbReference type="STRING" id="1763537.ULVI_07165"/>
<organism evidence="4 5">
    <name type="scientific">Cochleicola gelatinilyticus</name>
    <dbReference type="NCBI Taxonomy" id="1763537"/>
    <lineage>
        <taxon>Bacteria</taxon>
        <taxon>Pseudomonadati</taxon>
        <taxon>Bacteroidota</taxon>
        <taxon>Flavobacteriia</taxon>
        <taxon>Flavobacteriales</taxon>
        <taxon>Flavobacteriaceae</taxon>
        <taxon>Cochleicola</taxon>
    </lineage>
</organism>
<keyword evidence="1 4" id="KW-0808">Transferase</keyword>
<dbReference type="CDD" id="cd04301">
    <property type="entry name" value="NAT_SF"/>
    <property type="match status" value="1"/>
</dbReference>
<dbReference type="GO" id="GO:0016747">
    <property type="term" value="F:acyltransferase activity, transferring groups other than amino-acyl groups"/>
    <property type="evidence" value="ECO:0007669"/>
    <property type="project" value="InterPro"/>
</dbReference>
<dbReference type="OrthoDB" id="9803233at2"/>
<accession>A0A167JB39</accession>
<dbReference type="PROSITE" id="PS51186">
    <property type="entry name" value="GNAT"/>
    <property type="match status" value="1"/>
</dbReference>
<dbReference type="InterPro" id="IPR000182">
    <property type="entry name" value="GNAT_dom"/>
</dbReference>
<evidence type="ECO:0000256" key="2">
    <source>
        <dbReference type="ARBA" id="ARBA00023315"/>
    </source>
</evidence>
<keyword evidence="5" id="KW-1185">Reference proteome</keyword>
<dbReference type="Pfam" id="PF00583">
    <property type="entry name" value="Acetyltransf_1"/>
    <property type="match status" value="1"/>
</dbReference>
<feature type="domain" description="N-acetyltransferase" evidence="3">
    <location>
        <begin position="1"/>
        <end position="149"/>
    </location>
</feature>
<gene>
    <name evidence="4" type="ORF">ULVI_07165</name>
</gene>
<keyword evidence="2" id="KW-0012">Acyltransferase</keyword>
<dbReference type="Gene3D" id="3.40.630.30">
    <property type="match status" value="1"/>
</dbReference>
<sequence>MRVVKTTSDDPEFIALVKQLDADLAVTDGDEHAFYDQYNKLDHINYVLVGYINDKAIACGAIKKYNDVTVEIKRMYTLPLERGKGHAVKILLELEAWASQLKFKKCILETGTRQPYAIALYKKCGYKIIENYGQYKGVKNSVCFEKNLFPKDQSK</sequence>
<protein>
    <submittedName>
        <fullName evidence="4">GNAT family acetyltransferase</fullName>
    </submittedName>
</protein>
<evidence type="ECO:0000313" key="4">
    <source>
        <dbReference type="EMBL" id="OAB80505.1"/>
    </source>
</evidence>
<evidence type="ECO:0000313" key="5">
    <source>
        <dbReference type="Proteomes" id="UP000077013"/>
    </source>
</evidence>
<dbReference type="EMBL" id="LRXL01000026">
    <property type="protein sequence ID" value="OAB80505.1"/>
    <property type="molecule type" value="Genomic_DNA"/>
</dbReference>
<name>A0A167JB39_9FLAO</name>
<dbReference type="RefSeq" id="WP_068591140.1">
    <property type="nucleotide sequence ID" value="NZ_LRXL01000026.1"/>
</dbReference>
<proteinExistence type="predicted"/>
<dbReference type="PANTHER" id="PTHR43877:SF2">
    <property type="entry name" value="AMINOALKYLPHOSPHONATE N-ACETYLTRANSFERASE-RELATED"/>
    <property type="match status" value="1"/>
</dbReference>